<dbReference type="EMBL" id="WQMT02000001">
    <property type="protein sequence ID" value="KAG9227476.1"/>
    <property type="molecule type" value="Genomic_DNA"/>
</dbReference>
<organism evidence="1 2">
    <name type="scientific">Pleurotus cornucopiae</name>
    <name type="common">Cornucopia mushroom</name>
    <dbReference type="NCBI Taxonomy" id="5321"/>
    <lineage>
        <taxon>Eukaryota</taxon>
        <taxon>Fungi</taxon>
        <taxon>Dikarya</taxon>
        <taxon>Basidiomycota</taxon>
        <taxon>Agaricomycotina</taxon>
        <taxon>Agaricomycetes</taxon>
        <taxon>Agaricomycetidae</taxon>
        <taxon>Agaricales</taxon>
        <taxon>Pleurotineae</taxon>
        <taxon>Pleurotaceae</taxon>
        <taxon>Pleurotus</taxon>
    </lineage>
</organism>
<dbReference type="Proteomes" id="UP000824881">
    <property type="component" value="Unassembled WGS sequence"/>
</dbReference>
<sequence>MSEARPRPRPRPKPKPKASSSSSINDSSTQGTSSTSNLQDEDALFMRNTSRTLKDWKVLEQLDERKAPEYFIPHYISSECLGASAKPPRALDSDEDGSPKRRGRKRKSEEQDHPVPRWERDQDIIRFLSEDPGRSDSDDDVEIVEHGPRKGNKRIRKSARSRSRSKSITPPPDIPLHQLINARNVVRQALAPAPRPASPTAFDPDESTDTIILAPELAMIAKTTKSQASFPQLSTGSSFSEEPAPHATGSILISVRWRPHPLDAIGKAEIWAFKMNRDDTFHVLFDSVADSASVLVDNLRVSYNGVRLFASVTADALEMPPEAELVACDRATFEYLRNQSLPSIGGDINALIDEEESVAAADKSDESDAESEASQSDTFKLIIRSKLTKDKDITLTVRPTTKCGAIVKAFLKKAGLSEQYPLAGEVGAPAKPQPKNKKGKGSKAVAAKDPKLSIDGDEADNGTQIEAFDLEDGDQVEVVGL</sequence>
<protein>
    <submittedName>
        <fullName evidence="1">Uncharacterized protein</fullName>
    </submittedName>
</protein>
<keyword evidence="2" id="KW-1185">Reference proteome</keyword>
<proteinExistence type="predicted"/>
<gene>
    <name evidence="1" type="ORF">CCMSSC00406_0000878</name>
</gene>
<name>A0ACB7JBS8_PLECO</name>
<evidence type="ECO:0000313" key="1">
    <source>
        <dbReference type="EMBL" id="KAG9227476.1"/>
    </source>
</evidence>
<accession>A0ACB7JBS8</accession>
<evidence type="ECO:0000313" key="2">
    <source>
        <dbReference type="Proteomes" id="UP000824881"/>
    </source>
</evidence>
<reference evidence="1 2" key="1">
    <citation type="journal article" date="2021" name="Appl. Environ. Microbiol.">
        <title>Genetic linkage and physical mapping for an oyster mushroom Pleurotus cornucopiae and QTL analysis for the trait cap color.</title>
        <authorList>
            <person name="Zhang Y."/>
            <person name="Gao W."/>
            <person name="Sonnenberg A."/>
            <person name="Chen Q."/>
            <person name="Zhang J."/>
            <person name="Huang C."/>
        </authorList>
    </citation>
    <scope>NUCLEOTIDE SEQUENCE [LARGE SCALE GENOMIC DNA]</scope>
    <source>
        <strain evidence="1">CCMSSC00406</strain>
    </source>
</reference>
<comment type="caution">
    <text evidence="1">The sequence shown here is derived from an EMBL/GenBank/DDBJ whole genome shotgun (WGS) entry which is preliminary data.</text>
</comment>